<dbReference type="AlphaFoldDB" id="A0AAQ3JQ89"/>
<protein>
    <submittedName>
        <fullName evidence="2">Uncharacterized protein</fullName>
    </submittedName>
</protein>
<dbReference type="Proteomes" id="UP001327560">
    <property type="component" value="Chromosome 1"/>
</dbReference>
<feature type="compositionally biased region" description="Basic residues" evidence="1">
    <location>
        <begin position="105"/>
        <end position="120"/>
    </location>
</feature>
<evidence type="ECO:0000313" key="2">
    <source>
        <dbReference type="EMBL" id="WOK94071.1"/>
    </source>
</evidence>
<evidence type="ECO:0000256" key="1">
    <source>
        <dbReference type="SAM" id="MobiDB-lite"/>
    </source>
</evidence>
<accession>A0AAQ3JQ89</accession>
<gene>
    <name evidence="2" type="ORF">Cni_G02773</name>
</gene>
<reference evidence="2 3" key="1">
    <citation type="submission" date="2023-10" db="EMBL/GenBank/DDBJ databases">
        <title>Chromosome-scale genome assembly provides insights into flower coloration mechanisms of Canna indica.</title>
        <authorList>
            <person name="Li C."/>
        </authorList>
    </citation>
    <scope>NUCLEOTIDE SEQUENCE [LARGE SCALE GENOMIC DNA]</scope>
    <source>
        <tissue evidence="2">Flower</tissue>
    </source>
</reference>
<keyword evidence="3" id="KW-1185">Reference proteome</keyword>
<feature type="compositionally biased region" description="Low complexity" evidence="1">
    <location>
        <begin position="33"/>
        <end position="44"/>
    </location>
</feature>
<feature type="compositionally biased region" description="Polar residues" evidence="1">
    <location>
        <begin position="127"/>
        <end position="153"/>
    </location>
</feature>
<proteinExistence type="predicted"/>
<name>A0AAQ3JQ89_9LILI</name>
<organism evidence="2 3">
    <name type="scientific">Canna indica</name>
    <name type="common">Indian-shot</name>
    <dbReference type="NCBI Taxonomy" id="4628"/>
    <lineage>
        <taxon>Eukaryota</taxon>
        <taxon>Viridiplantae</taxon>
        <taxon>Streptophyta</taxon>
        <taxon>Embryophyta</taxon>
        <taxon>Tracheophyta</taxon>
        <taxon>Spermatophyta</taxon>
        <taxon>Magnoliopsida</taxon>
        <taxon>Liliopsida</taxon>
        <taxon>Zingiberales</taxon>
        <taxon>Cannaceae</taxon>
        <taxon>Canna</taxon>
    </lineage>
</organism>
<sequence>MASWMSPAASKLHAPPALLRRLPADLTLDDDVPALAPPARTRLAPRGRDDVETAAADSAVDTQEPDSDSSEETTAHPAAAPQARQRERTGVADPAPVRSRSSSRAPHRTHATWRRWRATRKLAPWTRASQGQQRKAASASQRTATAPPQSSQPLLRAFISIRDRRAKAEVQIWTFL</sequence>
<dbReference type="EMBL" id="CP136890">
    <property type="protein sequence ID" value="WOK94071.1"/>
    <property type="molecule type" value="Genomic_DNA"/>
</dbReference>
<evidence type="ECO:0000313" key="3">
    <source>
        <dbReference type="Proteomes" id="UP001327560"/>
    </source>
</evidence>
<feature type="region of interest" description="Disordered" evidence="1">
    <location>
        <begin position="28"/>
        <end position="153"/>
    </location>
</feature>